<dbReference type="CDD" id="cd11693">
    <property type="entry name" value="HRI1_C_like"/>
    <property type="match status" value="1"/>
</dbReference>
<dbReference type="GeneID" id="63840778"/>
<dbReference type="InterPro" id="IPR038744">
    <property type="entry name" value="Hri1_N"/>
</dbReference>
<evidence type="ECO:0000256" key="6">
    <source>
        <dbReference type="ARBA" id="ARBA00023242"/>
    </source>
</evidence>
<keyword evidence="8" id="KW-1185">Reference proteome</keyword>
<proteinExistence type="inferred from homology"/>
<comment type="caution">
    <text evidence="7">The sequence shown here is derived from an EMBL/GenBank/DDBJ whole genome shotgun (WGS) entry which is preliminary data.</text>
</comment>
<gene>
    <name evidence="7" type="ORF">M406DRAFT_357325</name>
</gene>
<evidence type="ECO:0000256" key="4">
    <source>
        <dbReference type="ARBA" id="ARBA00017063"/>
    </source>
</evidence>
<keyword evidence="6" id="KW-0539">Nucleus</keyword>
<dbReference type="Pfam" id="PF16815">
    <property type="entry name" value="HRI1"/>
    <property type="match status" value="1"/>
</dbReference>
<dbReference type="AlphaFoldDB" id="A0A9P5CLQ1"/>
<dbReference type="CDD" id="cd11692">
    <property type="entry name" value="HRI1_N_like"/>
    <property type="match status" value="1"/>
</dbReference>
<dbReference type="RefSeq" id="XP_040773044.1">
    <property type="nucleotide sequence ID" value="XM_040923649.1"/>
</dbReference>
<accession>A0A9P5CLQ1</accession>
<evidence type="ECO:0000256" key="3">
    <source>
        <dbReference type="ARBA" id="ARBA00005229"/>
    </source>
</evidence>
<dbReference type="Gene3D" id="2.40.128.310">
    <property type="entry name" value="Protein HRI1, C-terminal domain"/>
    <property type="match status" value="1"/>
</dbReference>
<dbReference type="InterPro" id="IPR031818">
    <property type="entry name" value="Hri1"/>
</dbReference>
<protein>
    <recommendedName>
        <fullName evidence="4">Protein HRI1</fullName>
    </recommendedName>
</protein>
<dbReference type="OrthoDB" id="4045395at2759"/>
<dbReference type="GO" id="GO:0005737">
    <property type="term" value="C:cytoplasm"/>
    <property type="evidence" value="ECO:0007669"/>
    <property type="project" value="UniProtKB-SubCell"/>
</dbReference>
<evidence type="ECO:0000313" key="8">
    <source>
        <dbReference type="Proteomes" id="UP000803844"/>
    </source>
</evidence>
<keyword evidence="5" id="KW-0963">Cytoplasm</keyword>
<comment type="similarity">
    <text evidence="3">Belongs to the HRI1 family.</text>
</comment>
<sequence length="243" mass="27469">MGTISVRDHIKWGTDDPSEPTSTLVLTSPSRWFVDIRVLKTALPVPTDARHVVLSDLTDNQLDWAFGGTSSTSQLTRENGTHVSHSTFRHWVDSRTTSPEEVVDEGDMFEQPSGLTLETGHMVNPATGYDTEYEELWRDEQPQPVPGLAKCIVLRAHDDANETRGLFVCLGQYAQGVIRRGHIFTAERWIWNSSDSKWERQLRWGTHSTPTLRDLVCSLGKTYEKNDRVETSSGTWTVIEKVD</sequence>
<dbReference type="EMBL" id="MU032350">
    <property type="protein sequence ID" value="KAF3762065.1"/>
    <property type="molecule type" value="Genomic_DNA"/>
</dbReference>
<evidence type="ECO:0000256" key="5">
    <source>
        <dbReference type="ARBA" id="ARBA00022490"/>
    </source>
</evidence>
<evidence type="ECO:0000256" key="1">
    <source>
        <dbReference type="ARBA" id="ARBA00004123"/>
    </source>
</evidence>
<evidence type="ECO:0000256" key="2">
    <source>
        <dbReference type="ARBA" id="ARBA00004496"/>
    </source>
</evidence>
<dbReference type="InterPro" id="IPR043047">
    <property type="entry name" value="Hri1_N_sf"/>
</dbReference>
<dbReference type="GO" id="GO:0005634">
    <property type="term" value="C:nucleus"/>
    <property type="evidence" value="ECO:0007669"/>
    <property type="project" value="UniProtKB-SubCell"/>
</dbReference>
<organism evidence="7 8">
    <name type="scientific">Cryphonectria parasitica (strain ATCC 38755 / EP155)</name>
    <dbReference type="NCBI Taxonomy" id="660469"/>
    <lineage>
        <taxon>Eukaryota</taxon>
        <taxon>Fungi</taxon>
        <taxon>Dikarya</taxon>
        <taxon>Ascomycota</taxon>
        <taxon>Pezizomycotina</taxon>
        <taxon>Sordariomycetes</taxon>
        <taxon>Sordariomycetidae</taxon>
        <taxon>Diaporthales</taxon>
        <taxon>Cryphonectriaceae</taxon>
        <taxon>Cryphonectria-Endothia species complex</taxon>
        <taxon>Cryphonectria</taxon>
    </lineage>
</organism>
<name>A0A9P5CLQ1_CRYP1</name>
<dbReference type="Proteomes" id="UP000803844">
    <property type="component" value="Unassembled WGS sequence"/>
</dbReference>
<reference evidence="7" key="1">
    <citation type="journal article" date="2020" name="Phytopathology">
        <title>Genome sequence of the chestnut blight fungus Cryphonectria parasitica EP155: A fundamental resource for an archetypical invasive plant pathogen.</title>
        <authorList>
            <person name="Crouch J.A."/>
            <person name="Dawe A."/>
            <person name="Aerts A."/>
            <person name="Barry K."/>
            <person name="Churchill A.C.L."/>
            <person name="Grimwood J."/>
            <person name="Hillman B."/>
            <person name="Milgroom M.G."/>
            <person name="Pangilinan J."/>
            <person name="Smith M."/>
            <person name="Salamov A."/>
            <person name="Schmutz J."/>
            <person name="Yadav J."/>
            <person name="Grigoriev I.V."/>
            <person name="Nuss D."/>
        </authorList>
    </citation>
    <scope>NUCLEOTIDE SEQUENCE</scope>
    <source>
        <strain evidence="7">EP155</strain>
    </source>
</reference>
<evidence type="ECO:0000313" key="7">
    <source>
        <dbReference type="EMBL" id="KAF3762065.1"/>
    </source>
</evidence>
<comment type="subcellular location">
    <subcellularLocation>
        <location evidence="2">Cytoplasm</location>
    </subcellularLocation>
    <subcellularLocation>
        <location evidence="1">Nucleus</location>
    </subcellularLocation>
</comment>
<dbReference type="Gene3D" id="2.40.128.320">
    <property type="entry name" value="Protein HRI1, N-terminal domain"/>
    <property type="match status" value="1"/>
</dbReference>